<accession>A0ABS5GEL0</accession>
<organism evidence="3 4">
    <name type="scientific">Bradyrhizobium denitrificans</name>
    <dbReference type="NCBI Taxonomy" id="2734912"/>
    <lineage>
        <taxon>Bacteria</taxon>
        <taxon>Pseudomonadati</taxon>
        <taxon>Pseudomonadota</taxon>
        <taxon>Alphaproteobacteria</taxon>
        <taxon>Hyphomicrobiales</taxon>
        <taxon>Nitrobacteraceae</taxon>
        <taxon>Bradyrhizobium</taxon>
    </lineage>
</organism>
<dbReference type="RefSeq" id="WP_168167857.1">
    <property type="nucleotide sequence ID" value="NZ_JABFDP010000039.1"/>
</dbReference>
<feature type="region of interest" description="Disordered" evidence="1">
    <location>
        <begin position="18"/>
        <end position="38"/>
    </location>
</feature>
<evidence type="ECO:0000259" key="2">
    <source>
        <dbReference type="Pfam" id="PF02481"/>
    </source>
</evidence>
<dbReference type="SUPFAM" id="SSF102405">
    <property type="entry name" value="MCP/YpsA-like"/>
    <property type="match status" value="1"/>
</dbReference>
<feature type="domain" description="Smf/DprA SLOG" evidence="2">
    <location>
        <begin position="49"/>
        <end position="108"/>
    </location>
</feature>
<reference evidence="4" key="1">
    <citation type="journal article" date="2021" name="ISME J.">
        <title>Evolutionary origin and ecological implication of a unique nif island in free-living Bradyrhizobium lineages.</title>
        <authorList>
            <person name="Tao J."/>
        </authorList>
    </citation>
    <scope>NUCLEOTIDE SEQUENCE [LARGE SCALE GENOMIC DNA]</scope>
    <source>
        <strain evidence="4">SZCCT0094</strain>
    </source>
</reference>
<keyword evidence="4" id="KW-1185">Reference proteome</keyword>
<evidence type="ECO:0000256" key="1">
    <source>
        <dbReference type="SAM" id="MobiDB-lite"/>
    </source>
</evidence>
<name>A0ABS5GEL0_9BRAD</name>
<dbReference type="InterPro" id="IPR057666">
    <property type="entry name" value="DrpA_SLOG"/>
</dbReference>
<evidence type="ECO:0000313" key="4">
    <source>
        <dbReference type="Proteomes" id="UP001314635"/>
    </source>
</evidence>
<dbReference type="EMBL" id="JAFCLK010000025">
    <property type="protein sequence ID" value="MBR1139006.1"/>
    <property type="molecule type" value="Genomic_DNA"/>
</dbReference>
<evidence type="ECO:0000313" key="3">
    <source>
        <dbReference type="EMBL" id="MBR1139006.1"/>
    </source>
</evidence>
<dbReference type="Pfam" id="PF02481">
    <property type="entry name" value="DNA_processg_A"/>
    <property type="match status" value="1"/>
</dbReference>
<dbReference type="Gene3D" id="3.40.50.450">
    <property type="match status" value="1"/>
</dbReference>
<comment type="caution">
    <text evidence="3">The sequence shown here is derived from an EMBL/GenBank/DDBJ whole genome shotgun (WGS) entry which is preliminary data.</text>
</comment>
<protein>
    <submittedName>
        <fullName evidence="3">DNA-processing protein DprA</fullName>
    </submittedName>
</protein>
<feature type="compositionally biased region" description="Basic and acidic residues" evidence="1">
    <location>
        <begin position="18"/>
        <end position="32"/>
    </location>
</feature>
<proteinExistence type="predicted"/>
<dbReference type="Proteomes" id="UP001314635">
    <property type="component" value="Unassembled WGS sequence"/>
</dbReference>
<gene>
    <name evidence="3" type="ORF">JQ619_24905</name>
</gene>
<sequence>MNARDLAAAHLRSAVSKRLDAKASKGRDDRQSKSAATAVREGSVCMDGASKVVGIVGSRHFPSRALVESFVTSLPCDTCVVSGGAQGVDTWAIEAARSLGLPTLIIQADWKRHGRKAGPLRNAELVRRVDEIAAFWDGRSRGTLNTVMLALRAGLPVRIFGENGEILATDFVVKEAERRGVVAAMKAPGAGEGDP</sequence>